<accession>A0A0F7BZM7</accession>
<organism evidence="1">
    <name type="scientific">Brevibacillus laterosporus</name>
    <name type="common">Bacillus laterosporus</name>
    <dbReference type="NCBI Taxonomy" id="1465"/>
    <lineage>
        <taxon>Bacteria</taxon>
        <taxon>Bacillati</taxon>
        <taxon>Bacillota</taxon>
        <taxon>Bacilli</taxon>
        <taxon>Bacillales</taxon>
        <taxon>Paenibacillaceae</taxon>
        <taxon>Brevibacillus</taxon>
    </lineage>
</organism>
<dbReference type="RefSeq" id="WP_031412351.1">
    <property type="nucleotide sequence ID" value="NZ_CP011074.1"/>
</dbReference>
<name>A0A0F7BZM7_BRELA</name>
<evidence type="ECO:0000313" key="1">
    <source>
        <dbReference type="EMBL" id="AKF93494.1"/>
    </source>
</evidence>
<proteinExistence type="predicted"/>
<protein>
    <submittedName>
        <fullName evidence="1">Uncharacterized protein</fullName>
    </submittedName>
</protein>
<reference evidence="1" key="1">
    <citation type="submission" date="2015-03" db="EMBL/GenBank/DDBJ databases">
        <title>MIGS Cultured Bacterial/Archaeal sample from Brevibacillus laterosporus.</title>
        <authorList>
            <person name="Zeng D."/>
            <person name="Zhu L."/>
            <person name="Dong G."/>
            <person name="Ye W."/>
            <person name="Ren D."/>
            <person name="Wu L."/>
            <person name="Xu J."/>
            <person name="Li G."/>
            <person name="Guo L."/>
        </authorList>
    </citation>
    <scope>NUCLEOTIDE SEQUENCE</scope>
    <source>
        <strain evidence="1">B9</strain>
    </source>
</reference>
<sequence length="226" mass="26566">MSEFTTGVLYPRRYESKLIKQLPDLKQPYFHKRLNDEWNVFFLEDEWVQTAETLQYLLDLSKLGVALLWFHDAEDSGWGFRLFEGGCEVSSATISYILDMELAEIEMKRRYPDIIDPDDYMKEENLRKEYDELIDTIITSQIYRQEVQKGLSRCKPQLFRSFLSPKQIQQLHSLFDTNILVEIDYETGSSLLYDSVDLFKEILGIEEMMWVNYSYLASGGRDSGLA</sequence>
<dbReference type="AlphaFoldDB" id="A0A0F7BZM7"/>
<gene>
    <name evidence="1" type="ORF">EX87_07525</name>
</gene>
<dbReference type="EMBL" id="CP011074">
    <property type="protein sequence ID" value="AKF93494.1"/>
    <property type="molecule type" value="Genomic_DNA"/>
</dbReference>